<evidence type="ECO:0000256" key="1">
    <source>
        <dbReference type="SAM" id="MobiDB-lite"/>
    </source>
</evidence>
<evidence type="ECO:0000313" key="3">
    <source>
        <dbReference type="Proteomes" id="UP000184330"/>
    </source>
</evidence>
<proteinExistence type="predicted"/>
<organism evidence="2 3">
    <name type="scientific">Phialocephala subalpina</name>
    <dbReference type="NCBI Taxonomy" id="576137"/>
    <lineage>
        <taxon>Eukaryota</taxon>
        <taxon>Fungi</taxon>
        <taxon>Dikarya</taxon>
        <taxon>Ascomycota</taxon>
        <taxon>Pezizomycotina</taxon>
        <taxon>Leotiomycetes</taxon>
        <taxon>Helotiales</taxon>
        <taxon>Mollisiaceae</taxon>
        <taxon>Phialocephala</taxon>
        <taxon>Phialocephala fortinii species complex</taxon>
    </lineage>
</organism>
<feature type="region of interest" description="Disordered" evidence="1">
    <location>
        <begin position="295"/>
        <end position="518"/>
    </location>
</feature>
<feature type="compositionally biased region" description="Acidic residues" evidence="1">
    <location>
        <begin position="422"/>
        <end position="434"/>
    </location>
</feature>
<gene>
    <name evidence="2" type="ORF">PAC_13301</name>
</gene>
<accession>A0A1L7XEF5</accession>
<feature type="compositionally biased region" description="Basic and acidic residues" evidence="1">
    <location>
        <begin position="320"/>
        <end position="336"/>
    </location>
</feature>
<dbReference type="OrthoDB" id="4851482at2759"/>
<reference evidence="2 3" key="1">
    <citation type="submission" date="2016-03" db="EMBL/GenBank/DDBJ databases">
        <authorList>
            <person name="Ploux O."/>
        </authorList>
    </citation>
    <scope>NUCLEOTIDE SEQUENCE [LARGE SCALE GENOMIC DNA]</scope>
    <source>
        <strain evidence="2 3">UAMH 11012</strain>
    </source>
</reference>
<feature type="compositionally biased region" description="Acidic residues" evidence="1">
    <location>
        <begin position="390"/>
        <end position="401"/>
    </location>
</feature>
<feature type="compositionally biased region" description="Basic and acidic residues" evidence="1">
    <location>
        <begin position="295"/>
        <end position="308"/>
    </location>
</feature>
<sequence length="676" mass="75597">MNTQPPWGLPSFSGHGHYQSMQPRGDNFDHSGFVDNRITFDGPEDRTPGRTLDGHNGFGGYSAYQTIGFNSFNQTNTGQASGVVTTHREGFIRETSFVRFGSEDPQAKREHNGEAQLKQEEISGDEADDLLFRIRDEKDFLTQKNKRIKTQRDRKEKLKIDELEAIDFPSTNHELRIHVKRLVDAIKNTDNILDKPCKNGKPAQAAQRLDRGYYPDEDVELLAWEILFGLRDAQLGVILVDEYHGFKYESYDSFKSRFEATLQALKESKAVCKQLLDPSFVHRLCDAPDSELRQKENNKKVNGERDTQNEIGRNILSGKLDPKDAAKLKREEEVTPGRRRARARVERSTPKGKIATTTPKKGTPGSNHNVGPYRSGSKRNTSGKIKKEEFSDEEEEEDIDEYSPPAPRSSSKRKAGMVNYADDVDSEDSGDDSYDPIRDTPTKKPRTLGGRSTGGRAPSGGRAPGRISKISQGPPPRLSFGSPETVKSPTRARVPSQTGPFEGPSSSTNAATSGGPSTLAHELSLEAQKEHQLRYALNNRYRDIICELLQVNPADAREYTLDDLRRYARAYNQAFRGIPYHDPETPNFTYFGHKAFQDSRQMRLDHFAHVNARYAPLAITRGDLDARGVYNANAPRGAGFNTGGEEVEDQALGVINNDFGVPESLYPSVYDDEDGH</sequence>
<feature type="region of interest" description="Disordered" evidence="1">
    <location>
        <begin position="1"/>
        <end position="28"/>
    </location>
</feature>
<dbReference type="AlphaFoldDB" id="A0A1L7XEF5"/>
<keyword evidence="3" id="KW-1185">Reference proteome</keyword>
<feature type="compositionally biased region" description="Polar residues" evidence="1">
    <location>
        <begin position="495"/>
        <end position="516"/>
    </location>
</feature>
<dbReference type="EMBL" id="FJOG01000023">
    <property type="protein sequence ID" value="CZR63404.1"/>
    <property type="molecule type" value="Genomic_DNA"/>
</dbReference>
<dbReference type="STRING" id="576137.A0A1L7XEF5"/>
<evidence type="ECO:0000313" key="2">
    <source>
        <dbReference type="EMBL" id="CZR63404.1"/>
    </source>
</evidence>
<protein>
    <submittedName>
        <fullName evidence="2">Uncharacterized protein</fullName>
    </submittedName>
</protein>
<feature type="compositionally biased region" description="Polar residues" evidence="1">
    <location>
        <begin position="355"/>
        <end position="369"/>
    </location>
</feature>
<feature type="compositionally biased region" description="Low complexity" evidence="1">
    <location>
        <begin position="454"/>
        <end position="466"/>
    </location>
</feature>
<name>A0A1L7XEF5_9HELO</name>
<dbReference type="Proteomes" id="UP000184330">
    <property type="component" value="Unassembled WGS sequence"/>
</dbReference>